<evidence type="ECO:0000313" key="3">
    <source>
        <dbReference type="Proteomes" id="UP001143981"/>
    </source>
</evidence>
<dbReference type="Proteomes" id="UP001143981">
    <property type="component" value="Unassembled WGS sequence"/>
</dbReference>
<gene>
    <name evidence="2" type="ORF">LPJ61_005511</name>
</gene>
<sequence length="185" mass="20616">MSNYGDEGYGASRGYRPQVEEHKSNAVKDFFTDEDGSLNKSRIAAVTALLAGGGFAAKKTYDHLNGEEEEEHEADEEETHRIHQFFTDDDGTLDKSKIAAVSALLLGSGFAIKKAHDHYSRDDDEEQQQQQQHEDDNEHDSPNRFKQFFTDEDGSIDKSHVFAASALGAGLALFGKKVYEGRRND</sequence>
<protein>
    <submittedName>
        <fullName evidence="2">Uncharacterized protein</fullName>
    </submittedName>
</protein>
<feature type="compositionally biased region" description="Basic and acidic residues" evidence="1">
    <location>
        <begin position="132"/>
        <end position="143"/>
    </location>
</feature>
<feature type="compositionally biased region" description="Acidic residues" evidence="1">
    <location>
        <begin position="67"/>
        <end position="77"/>
    </location>
</feature>
<dbReference type="EMBL" id="JANBOI010001863">
    <property type="protein sequence ID" value="KAJ1725973.1"/>
    <property type="molecule type" value="Genomic_DNA"/>
</dbReference>
<evidence type="ECO:0000256" key="1">
    <source>
        <dbReference type="SAM" id="MobiDB-lite"/>
    </source>
</evidence>
<proteinExistence type="predicted"/>
<dbReference type="AlphaFoldDB" id="A0A9W7Y2Z0"/>
<feature type="region of interest" description="Disordered" evidence="1">
    <location>
        <begin position="116"/>
        <end position="150"/>
    </location>
</feature>
<accession>A0A9W7Y2Z0</accession>
<dbReference type="OrthoDB" id="5596724at2759"/>
<organism evidence="2 3">
    <name type="scientific">Coemansia biformis</name>
    <dbReference type="NCBI Taxonomy" id="1286918"/>
    <lineage>
        <taxon>Eukaryota</taxon>
        <taxon>Fungi</taxon>
        <taxon>Fungi incertae sedis</taxon>
        <taxon>Zoopagomycota</taxon>
        <taxon>Kickxellomycotina</taxon>
        <taxon>Kickxellomycetes</taxon>
        <taxon>Kickxellales</taxon>
        <taxon>Kickxellaceae</taxon>
        <taxon>Coemansia</taxon>
    </lineage>
</organism>
<feature type="region of interest" description="Disordered" evidence="1">
    <location>
        <begin position="1"/>
        <end position="27"/>
    </location>
</feature>
<comment type="caution">
    <text evidence="2">The sequence shown here is derived from an EMBL/GenBank/DDBJ whole genome shotgun (WGS) entry which is preliminary data.</text>
</comment>
<name>A0A9W7Y2Z0_9FUNG</name>
<feature type="region of interest" description="Disordered" evidence="1">
    <location>
        <begin position="61"/>
        <end position="87"/>
    </location>
</feature>
<evidence type="ECO:0000313" key="2">
    <source>
        <dbReference type="EMBL" id="KAJ1725973.1"/>
    </source>
</evidence>
<reference evidence="2" key="1">
    <citation type="submission" date="2022-07" db="EMBL/GenBank/DDBJ databases">
        <title>Phylogenomic reconstructions and comparative analyses of Kickxellomycotina fungi.</title>
        <authorList>
            <person name="Reynolds N.K."/>
            <person name="Stajich J.E."/>
            <person name="Barry K."/>
            <person name="Grigoriev I.V."/>
            <person name="Crous P."/>
            <person name="Smith M.E."/>
        </authorList>
    </citation>
    <scope>NUCLEOTIDE SEQUENCE</scope>
    <source>
        <strain evidence="2">BCRC 34381</strain>
    </source>
</reference>
<keyword evidence="3" id="KW-1185">Reference proteome</keyword>